<sequence>MHSIGVVIPFYQRDKGILLKSLKSIIEQESLSKITYYVVIVDDCSPLSLSEELALLPTLPNNIHLISLYHKTNSGPAIARNTALKYIQTKLCNIVDYVAFLDSDDQWGVSHSTLALEAFDLGASFYFGNTDRDGFYDSNWNTDIPEMERDLSHFLVGESKFLIDSPVIIQSMYNKYLSQTSTVMYRLSKFPEVLFCDQLRFAGEDELMWLLLCSNADKVAYYPCDITKCGKGVNMFFSNISWDLVGSCNIMGSKALATAMILENIPLDSEQRKILKKTFNSHCYVYFKLMVKHMLKFREIDFKNTLLLVKYLVSKDLSSLGEHINVEVELSTK</sequence>
<dbReference type="Gene3D" id="3.90.550.10">
    <property type="entry name" value="Spore Coat Polysaccharide Biosynthesis Protein SpsA, Chain A"/>
    <property type="match status" value="1"/>
</dbReference>
<dbReference type="RefSeq" id="WP_121638631.1">
    <property type="nucleotide sequence ID" value="NZ_CP033066.1"/>
</dbReference>
<organism evidence="2 3">
    <name type="scientific">Pseudoalteromonas agarivorans</name>
    <dbReference type="NCBI Taxonomy" id="176102"/>
    <lineage>
        <taxon>Bacteria</taxon>
        <taxon>Pseudomonadati</taxon>
        <taxon>Pseudomonadota</taxon>
        <taxon>Gammaproteobacteria</taxon>
        <taxon>Alteromonadales</taxon>
        <taxon>Pseudoalteromonadaceae</taxon>
        <taxon>Pseudoalteromonas</taxon>
    </lineage>
</organism>
<accession>A0AAD0XEZ1</accession>
<reference evidence="2 3" key="1">
    <citation type="submission" date="2018-10" db="EMBL/GenBank/DDBJ databases">
        <title>Complete Genome Sequence and Transcriptomic Profiles of a Marine Bacterium, Pseudoalteromonas agarivorans Hao 2018.</title>
        <authorList>
            <person name="Hao L."/>
        </authorList>
    </citation>
    <scope>NUCLEOTIDE SEQUENCE [LARGE SCALE GENOMIC DNA]</scope>
    <source>
        <strain evidence="2 3">Hao 2018</strain>
    </source>
</reference>
<dbReference type="InterPro" id="IPR001173">
    <property type="entry name" value="Glyco_trans_2-like"/>
</dbReference>
<dbReference type="CDD" id="cd00761">
    <property type="entry name" value="Glyco_tranf_GTA_type"/>
    <property type="match status" value="1"/>
</dbReference>
<evidence type="ECO:0000313" key="2">
    <source>
        <dbReference type="EMBL" id="AYM88914.1"/>
    </source>
</evidence>
<proteinExistence type="predicted"/>
<dbReference type="Proteomes" id="UP000279995">
    <property type="component" value="Chromosome II"/>
</dbReference>
<name>A0AAD0XEZ1_9GAMM</name>
<evidence type="ECO:0000259" key="1">
    <source>
        <dbReference type="Pfam" id="PF00535"/>
    </source>
</evidence>
<dbReference type="InterPro" id="IPR029044">
    <property type="entry name" value="Nucleotide-diphossugar_trans"/>
</dbReference>
<dbReference type="PANTHER" id="PTHR22916">
    <property type="entry name" value="GLYCOSYLTRANSFERASE"/>
    <property type="match status" value="1"/>
</dbReference>
<evidence type="ECO:0000313" key="3">
    <source>
        <dbReference type="Proteomes" id="UP000279995"/>
    </source>
</evidence>
<dbReference type="AlphaFoldDB" id="A0AAD0XEZ1"/>
<protein>
    <submittedName>
        <fullName evidence="2">Glycosyltransferase family 2 protein</fullName>
    </submittedName>
</protein>
<gene>
    <name evidence="2" type="ORF">D9T18_19775</name>
</gene>
<feature type="domain" description="Glycosyltransferase 2-like" evidence="1">
    <location>
        <begin position="6"/>
        <end position="143"/>
    </location>
</feature>
<dbReference type="Pfam" id="PF00535">
    <property type="entry name" value="Glycos_transf_2"/>
    <property type="match status" value="1"/>
</dbReference>
<dbReference type="GO" id="GO:0016758">
    <property type="term" value="F:hexosyltransferase activity"/>
    <property type="evidence" value="ECO:0007669"/>
    <property type="project" value="UniProtKB-ARBA"/>
</dbReference>
<dbReference type="SUPFAM" id="SSF53448">
    <property type="entry name" value="Nucleotide-diphospho-sugar transferases"/>
    <property type="match status" value="1"/>
</dbReference>
<dbReference type="PANTHER" id="PTHR22916:SF3">
    <property type="entry name" value="UDP-GLCNAC:BETAGAL BETA-1,3-N-ACETYLGLUCOSAMINYLTRANSFERASE-LIKE PROTEIN 1"/>
    <property type="match status" value="1"/>
</dbReference>
<dbReference type="EMBL" id="CP033066">
    <property type="protein sequence ID" value="AYM88914.1"/>
    <property type="molecule type" value="Genomic_DNA"/>
</dbReference>